<comment type="caution">
    <text evidence="1">The sequence shown here is derived from an EMBL/GenBank/DDBJ whole genome shotgun (WGS) entry which is preliminary data.</text>
</comment>
<name>K1JT93_AERVE</name>
<organism evidence="1 2">
    <name type="scientific">Aeromonas veronii AMC34</name>
    <dbReference type="NCBI Taxonomy" id="1073383"/>
    <lineage>
        <taxon>Bacteria</taxon>
        <taxon>Pseudomonadati</taxon>
        <taxon>Pseudomonadota</taxon>
        <taxon>Gammaproteobacteria</taxon>
        <taxon>Aeromonadales</taxon>
        <taxon>Aeromonadaceae</taxon>
        <taxon>Aeromonas</taxon>
    </lineage>
</organism>
<dbReference type="Proteomes" id="UP000006087">
    <property type="component" value="Unassembled WGS sequence"/>
</dbReference>
<proteinExistence type="predicted"/>
<protein>
    <submittedName>
        <fullName evidence="1">Uncharacterized protein</fullName>
    </submittedName>
</protein>
<evidence type="ECO:0000313" key="1">
    <source>
        <dbReference type="EMBL" id="EKB22719.1"/>
    </source>
</evidence>
<sequence>MTREVLNKLLNRLYGDLTIALNWKDKLVLQRRFIALSRGARKYDAMDLAGDATRCAEQLMAELEAERQRMERAA</sequence>
<gene>
    <name evidence="1" type="ORF">HMPREF1168_00775</name>
</gene>
<reference evidence="1 2" key="1">
    <citation type="submission" date="2012-06" db="EMBL/GenBank/DDBJ databases">
        <title>The Genome Sequence of Aeromonas veronii AMC34.</title>
        <authorList>
            <consortium name="The Broad Institute Genome Sequencing Platform"/>
            <person name="Earl A."/>
            <person name="Ward D."/>
            <person name="Feldgarden M."/>
            <person name="Gevers D."/>
            <person name="Graf J."/>
            <person name="Tomasi A."/>
            <person name="Horneman A."/>
            <person name="Walker B."/>
            <person name="Young S.K."/>
            <person name="Zeng Q."/>
            <person name="Gargeya S."/>
            <person name="Fitzgerald M."/>
            <person name="Haas B."/>
            <person name="Abouelleil A."/>
            <person name="Alvarado L."/>
            <person name="Arachchi H.M."/>
            <person name="Berlin A.M."/>
            <person name="Chapman S.B."/>
            <person name="Goldberg J."/>
            <person name="Griggs A."/>
            <person name="Gujja S."/>
            <person name="Hansen M."/>
            <person name="Howarth C."/>
            <person name="Imamovic A."/>
            <person name="Larimer J."/>
            <person name="McCowan C."/>
            <person name="Montmayeur A."/>
            <person name="Murphy C."/>
            <person name="Neiman D."/>
            <person name="Pearson M."/>
            <person name="Priest M."/>
            <person name="Roberts A."/>
            <person name="Saif S."/>
            <person name="Shea T."/>
            <person name="Sisk P."/>
            <person name="Sykes S."/>
            <person name="Wortman J."/>
            <person name="Nusbaum C."/>
            <person name="Birren B."/>
        </authorList>
    </citation>
    <scope>NUCLEOTIDE SEQUENCE [LARGE SCALE GENOMIC DNA]</scope>
    <source>
        <strain evidence="1 2">AMC34</strain>
    </source>
</reference>
<accession>K1JT93</accession>
<dbReference type="HOGENOM" id="CLU_200193_0_0_6"/>
<dbReference type="EMBL" id="AGWU01000008">
    <property type="protein sequence ID" value="EKB22719.1"/>
    <property type="molecule type" value="Genomic_DNA"/>
</dbReference>
<evidence type="ECO:0000313" key="2">
    <source>
        <dbReference type="Proteomes" id="UP000006087"/>
    </source>
</evidence>
<dbReference type="PATRIC" id="fig|1073383.3.peg.787"/>
<dbReference type="RefSeq" id="WP_005342192.1">
    <property type="nucleotide sequence ID" value="NZ_JH823256.1"/>
</dbReference>
<dbReference type="AlphaFoldDB" id="K1JT93"/>